<gene>
    <name evidence="1" type="ORF">YC6258_04352</name>
</gene>
<keyword evidence="2" id="KW-1185">Reference proteome</keyword>
<dbReference type="AlphaFoldDB" id="A0A0C5W118"/>
<proteinExistence type="predicted"/>
<dbReference type="EMBL" id="CP007142">
    <property type="protein sequence ID" value="AJQ96384.1"/>
    <property type="molecule type" value="Genomic_DNA"/>
</dbReference>
<evidence type="ECO:0000313" key="1">
    <source>
        <dbReference type="EMBL" id="AJQ96384.1"/>
    </source>
</evidence>
<reference evidence="1 2" key="1">
    <citation type="submission" date="2014-01" db="EMBL/GenBank/DDBJ databases">
        <title>Full genme sequencing of cellulolytic bacterium Gynuella sunshinyii YC6258T gen. nov., sp. nov.</title>
        <authorList>
            <person name="Khan H."/>
            <person name="Chung E.J."/>
            <person name="Chung Y.R."/>
        </authorList>
    </citation>
    <scope>NUCLEOTIDE SEQUENCE [LARGE SCALE GENOMIC DNA]</scope>
    <source>
        <strain evidence="1 2">YC6258</strain>
    </source>
</reference>
<accession>A0A0C5W118</accession>
<organism evidence="1 2">
    <name type="scientific">Gynuella sunshinyii YC6258</name>
    <dbReference type="NCBI Taxonomy" id="1445510"/>
    <lineage>
        <taxon>Bacteria</taxon>
        <taxon>Pseudomonadati</taxon>
        <taxon>Pseudomonadota</taxon>
        <taxon>Gammaproteobacteria</taxon>
        <taxon>Oceanospirillales</taxon>
        <taxon>Saccharospirillaceae</taxon>
        <taxon>Gynuella</taxon>
    </lineage>
</organism>
<dbReference type="Proteomes" id="UP000032266">
    <property type="component" value="Chromosome"/>
</dbReference>
<name>A0A0C5W118_9GAMM</name>
<protein>
    <submittedName>
        <fullName evidence="1">Uncharacterized protein</fullName>
    </submittedName>
</protein>
<sequence length="77" mass="8833">MFTRLTVTGKNIDLYNFVFTETNFQGPVRVAISDSYNVTEKYCLIASIDAGCEYSLSFSQAREDHRFEDTQPLLQPE</sequence>
<dbReference type="HOGENOM" id="CLU_2633130_0_0_6"/>
<evidence type="ECO:0000313" key="2">
    <source>
        <dbReference type="Proteomes" id="UP000032266"/>
    </source>
</evidence>
<dbReference type="KEGG" id="gsn:YC6258_04352"/>